<gene>
    <name evidence="4" type="ORF">ATJ78_0406</name>
</gene>
<dbReference type="EMBL" id="PDJE01000001">
    <property type="protein sequence ID" value="PFG29500.1"/>
    <property type="molecule type" value="Genomic_DNA"/>
</dbReference>
<dbReference type="InterPro" id="IPR015797">
    <property type="entry name" value="NUDIX_hydrolase-like_dom_sf"/>
</dbReference>
<keyword evidence="2" id="KW-0378">Hydrolase</keyword>
<dbReference type="CDD" id="cd04690">
    <property type="entry name" value="NUDIX_Hydrolase"/>
    <property type="match status" value="1"/>
</dbReference>
<dbReference type="RefSeq" id="WP_245836168.1">
    <property type="nucleotide sequence ID" value="NZ_PDJE01000001.1"/>
</dbReference>
<keyword evidence="5" id="KW-1185">Reference proteome</keyword>
<dbReference type="PANTHER" id="PTHR43046">
    <property type="entry name" value="GDP-MANNOSE MANNOSYL HYDROLASE"/>
    <property type="match status" value="1"/>
</dbReference>
<name>A0A2A9DUA3_9MICO</name>
<dbReference type="GO" id="GO:0016787">
    <property type="term" value="F:hydrolase activity"/>
    <property type="evidence" value="ECO:0007669"/>
    <property type="project" value="UniProtKB-KW"/>
</dbReference>
<feature type="domain" description="Nudix hydrolase" evidence="3">
    <location>
        <begin position="12"/>
        <end position="137"/>
    </location>
</feature>
<dbReference type="SUPFAM" id="SSF55811">
    <property type="entry name" value="Nudix"/>
    <property type="match status" value="1"/>
</dbReference>
<protein>
    <submittedName>
        <fullName evidence="4">ADP-ribose pyrophosphatase YjhB (NUDIX family)</fullName>
    </submittedName>
</protein>
<evidence type="ECO:0000313" key="5">
    <source>
        <dbReference type="Proteomes" id="UP000221369"/>
    </source>
</evidence>
<evidence type="ECO:0000256" key="2">
    <source>
        <dbReference type="ARBA" id="ARBA00022801"/>
    </source>
</evidence>
<dbReference type="PANTHER" id="PTHR43046:SF14">
    <property type="entry name" value="MUTT_NUDIX FAMILY PROTEIN"/>
    <property type="match status" value="1"/>
</dbReference>
<evidence type="ECO:0000256" key="1">
    <source>
        <dbReference type="ARBA" id="ARBA00001946"/>
    </source>
</evidence>
<comment type="cofactor">
    <cofactor evidence="1">
        <name>Mg(2+)</name>
        <dbReference type="ChEBI" id="CHEBI:18420"/>
    </cofactor>
</comment>
<organism evidence="4 5">
    <name type="scientific">Paramicrobacterium agarici</name>
    <dbReference type="NCBI Taxonomy" id="630514"/>
    <lineage>
        <taxon>Bacteria</taxon>
        <taxon>Bacillati</taxon>
        <taxon>Actinomycetota</taxon>
        <taxon>Actinomycetes</taxon>
        <taxon>Micrococcales</taxon>
        <taxon>Microbacteriaceae</taxon>
        <taxon>Paramicrobacterium</taxon>
    </lineage>
</organism>
<dbReference type="PROSITE" id="PS51462">
    <property type="entry name" value="NUDIX"/>
    <property type="match status" value="1"/>
</dbReference>
<evidence type="ECO:0000313" key="4">
    <source>
        <dbReference type="EMBL" id="PFG29500.1"/>
    </source>
</evidence>
<evidence type="ECO:0000259" key="3">
    <source>
        <dbReference type="PROSITE" id="PS51462"/>
    </source>
</evidence>
<dbReference type="InterPro" id="IPR000086">
    <property type="entry name" value="NUDIX_hydrolase_dom"/>
</dbReference>
<sequence>MSIDAASSQTLPDIIVSAVAIIRDRRVLMVTARGRDVVFMPGGKVDAGETLLEAAQRESREEISVGLISDTVRELFTVVTQAHGEPEGRMVRMTLFAGIPDAEPQPAAEVSALHWISSAELHRCPPAGAEVVRRLAASGLID</sequence>
<dbReference type="Proteomes" id="UP000221369">
    <property type="component" value="Unassembled WGS sequence"/>
</dbReference>
<dbReference type="Pfam" id="PF00293">
    <property type="entry name" value="NUDIX"/>
    <property type="match status" value="1"/>
</dbReference>
<dbReference type="Gene3D" id="3.90.79.10">
    <property type="entry name" value="Nucleoside Triphosphate Pyrophosphohydrolase"/>
    <property type="match status" value="1"/>
</dbReference>
<comment type="caution">
    <text evidence="4">The sequence shown here is derived from an EMBL/GenBank/DDBJ whole genome shotgun (WGS) entry which is preliminary data.</text>
</comment>
<accession>A0A2A9DUA3</accession>
<reference evidence="4 5" key="1">
    <citation type="submission" date="2017-10" db="EMBL/GenBank/DDBJ databases">
        <title>Sequencing the genomes of 1000 actinobacteria strains.</title>
        <authorList>
            <person name="Klenk H.-P."/>
        </authorList>
    </citation>
    <scope>NUCLEOTIDE SEQUENCE [LARGE SCALE GENOMIC DNA]</scope>
    <source>
        <strain evidence="4 5">DSM 21798</strain>
    </source>
</reference>
<proteinExistence type="predicted"/>
<dbReference type="AlphaFoldDB" id="A0A2A9DUA3"/>